<keyword evidence="5" id="KW-0342">GTP-binding</keyword>
<evidence type="ECO:0000256" key="5">
    <source>
        <dbReference type="ARBA" id="ARBA00023134"/>
    </source>
</evidence>
<dbReference type="SUPFAM" id="SSF55307">
    <property type="entry name" value="Tubulin C-terminal domain-like"/>
    <property type="match status" value="1"/>
</dbReference>
<proteinExistence type="inferred from homology"/>
<dbReference type="GO" id="GO:0005200">
    <property type="term" value="F:structural constituent of cytoskeleton"/>
    <property type="evidence" value="ECO:0007669"/>
    <property type="project" value="InterPro"/>
</dbReference>
<evidence type="ECO:0000256" key="6">
    <source>
        <dbReference type="ARBA" id="ARBA00049117"/>
    </source>
</evidence>
<dbReference type="InterPro" id="IPR037103">
    <property type="entry name" value="Tubulin/FtsZ-like_C"/>
</dbReference>
<dbReference type="GO" id="GO:0005525">
    <property type="term" value="F:GTP binding"/>
    <property type="evidence" value="ECO:0007669"/>
    <property type="project" value="UniProtKB-KW"/>
</dbReference>
<comment type="similarity">
    <text evidence="1">Belongs to the tubulin family.</text>
</comment>
<evidence type="ECO:0000313" key="9">
    <source>
        <dbReference type="Proteomes" id="UP000436088"/>
    </source>
</evidence>
<sequence length="401" mass="44608">MTLDTQTSFIDTTSPSISNMTIQHIPKLDDVKLADSTFVLWQVMLIIDGYGRLRFISKGESASTQFIQSNLGTTVQNPDFVAYHRQDKLLTSWLLSTVSAEVLVHLASCHTTKAIWNTVNRMFAACTSAKTSALWHSLHMQQNVERKEASALSIQVERKEASVLPIQVERNEASVLPIQVERNEPSVLTIQVERNEASVLTIQVERNEASILPIQVERKEASTLLIQVERNSIDKAIYGITSAGIPEAKDVFCYHTLQLPTKNYATASTLRIQASLKCQIRFFKLTGLIPEEALFIKVLARQITLHSLMIFGVGKEVVDLCLDRIRKLADNCTWLKVATIKTKRTIQFVVGAPTGFKCGINYQSPTTVVPGGDLAKVQRAVCMISNSTSVAEVFLRDRSQG</sequence>
<protein>
    <recommendedName>
        <fullName evidence="7">Tubulin/FtsZ 2-layer sandwich domain-containing protein</fullName>
    </recommendedName>
</protein>
<gene>
    <name evidence="8" type="ORF">F3Y22_tig00110548pilonHSYRG00040</name>
</gene>
<evidence type="ECO:0000313" key="8">
    <source>
        <dbReference type="EMBL" id="KAE8701045.1"/>
    </source>
</evidence>
<dbReference type="Proteomes" id="UP000436088">
    <property type="component" value="Unassembled WGS sequence"/>
</dbReference>
<feature type="domain" description="Tubulin/FtsZ 2-layer sandwich" evidence="7">
    <location>
        <begin position="337"/>
        <end position="396"/>
    </location>
</feature>
<keyword evidence="4" id="KW-0378">Hydrolase</keyword>
<name>A0A6A3ACZ4_HIBSY</name>
<dbReference type="GO" id="GO:0007017">
    <property type="term" value="P:microtubule-based process"/>
    <property type="evidence" value="ECO:0007669"/>
    <property type="project" value="InterPro"/>
</dbReference>
<organism evidence="8 9">
    <name type="scientific">Hibiscus syriacus</name>
    <name type="common">Rose of Sharon</name>
    <dbReference type="NCBI Taxonomy" id="106335"/>
    <lineage>
        <taxon>Eukaryota</taxon>
        <taxon>Viridiplantae</taxon>
        <taxon>Streptophyta</taxon>
        <taxon>Embryophyta</taxon>
        <taxon>Tracheophyta</taxon>
        <taxon>Spermatophyta</taxon>
        <taxon>Magnoliopsida</taxon>
        <taxon>eudicotyledons</taxon>
        <taxon>Gunneridae</taxon>
        <taxon>Pentapetalae</taxon>
        <taxon>rosids</taxon>
        <taxon>malvids</taxon>
        <taxon>Malvales</taxon>
        <taxon>Malvaceae</taxon>
        <taxon>Malvoideae</taxon>
        <taxon>Hibiscus</taxon>
    </lineage>
</organism>
<keyword evidence="2" id="KW-0493">Microtubule</keyword>
<evidence type="ECO:0000256" key="4">
    <source>
        <dbReference type="ARBA" id="ARBA00022801"/>
    </source>
</evidence>
<keyword evidence="9" id="KW-1185">Reference proteome</keyword>
<dbReference type="InterPro" id="IPR008280">
    <property type="entry name" value="Tub_FtsZ_C"/>
</dbReference>
<evidence type="ECO:0000256" key="3">
    <source>
        <dbReference type="ARBA" id="ARBA00022741"/>
    </source>
</evidence>
<evidence type="ECO:0000259" key="7">
    <source>
        <dbReference type="Pfam" id="PF03953"/>
    </source>
</evidence>
<dbReference type="InterPro" id="IPR018316">
    <property type="entry name" value="Tubulin/FtsZ_2-layer-sand-dom"/>
</dbReference>
<dbReference type="GO" id="GO:0005874">
    <property type="term" value="C:microtubule"/>
    <property type="evidence" value="ECO:0007669"/>
    <property type="project" value="UniProtKB-KW"/>
</dbReference>
<dbReference type="EMBL" id="VEPZ02001024">
    <property type="protein sequence ID" value="KAE8701045.1"/>
    <property type="molecule type" value="Genomic_DNA"/>
</dbReference>
<accession>A0A6A3ACZ4</accession>
<dbReference type="Pfam" id="PF03953">
    <property type="entry name" value="Tubulin_C"/>
    <property type="match status" value="1"/>
</dbReference>
<comment type="catalytic activity">
    <reaction evidence="6">
        <text>GTP + H2O = GDP + phosphate + H(+)</text>
        <dbReference type="Rhea" id="RHEA:19669"/>
        <dbReference type="ChEBI" id="CHEBI:15377"/>
        <dbReference type="ChEBI" id="CHEBI:15378"/>
        <dbReference type="ChEBI" id="CHEBI:37565"/>
        <dbReference type="ChEBI" id="CHEBI:43474"/>
        <dbReference type="ChEBI" id="CHEBI:58189"/>
    </reaction>
    <physiologicalReaction direction="left-to-right" evidence="6">
        <dbReference type="Rhea" id="RHEA:19670"/>
    </physiologicalReaction>
</comment>
<evidence type="ECO:0000256" key="1">
    <source>
        <dbReference type="ARBA" id="ARBA00009636"/>
    </source>
</evidence>
<dbReference type="AlphaFoldDB" id="A0A6A3ACZ4"/>
<reference evidence="8" key="1">
    <citation type="submission" date="2019-09" db="EMBL/GenBank/DDBJ databases">
        <title>Draft genome information of white flower Hibiscus syriacus.</title>
        <authorList>
            <person name="Kim Y.-M."/>
        </authorList>
    </citation>
    <scope>NUCLEOTIDE SEQUENCE [LARGE SCALE GENOMIC DNA]</scope>
    <source>
        <strain evidence="8">YM2019G1</strain>
    </source>
</reference>
<comment type="caution">
    <text evidence="8">The sequence shown here is derived from an EMBL/GenBank/DDBJ whole genome shotgun (WGS) entry which is preliminary data.</text>
</comment>
<dbReference type="Gene3D" id="3.30.1330.20">
    <property type="entry name" value="Tubulin/FtsZ, C-terminal domain"/>
    <property type="match status" value="1"/>
</dbReference>
<dbReference type="InterPro" id="IPR000217">
    <property type="entry name" value="Tubulin"/>
</dbReference>
<dbReference type="GO" id="GO:0016787">
    <property type="term" value="F:hydrolase activity"/>
    <property type="evidence" value="ECO:0007669"/>
    <property type="project" value="UniProtKB-KW"/>
</dbReference>
<dbReference type="PANTHER" id="PTHR11588">
    <property type="entry name" value="TUBULIN"/>
    <property type="match status" value="1"/>
</dbReference>
<evidence type="ECO:0000256" key="2">
    <source>
        <dbReference type="ARBA" id="ARBA00022701"/>
    </source>
</evidence>
<keyword evidence="3" id="KW-0547">Nucleotide-binding</keyword>
<dbReference type="PRINTS" id="PR01162">
    <property type="entry name" value="ALPHATUBULIN"/>
</dbReference>
<dbReference type="InterPro" id="IPR002452">
    <property type="entry name" value="Alpha_tubulin"/>
</dbReference>